<name>A0A1G5YAZ2_9BACT</name>
<dbReference type="EMBL" id="FMXE01000015">
    <property type="protein sequence ID" value="SDA79562.1"/>
    <property type="molecule type" value="Genomic_DNA"/>
</dbReference>
<feature type="transmembrane region" description="Helical" evidence="1">
    <location>
        <begin position="201"/>
        <end position="220"/>
    </location>
</feature>
<dbReference type="RefSeq" id="WP_092730180.1">
    <property type="nucleotide sequence ID" value="NZ_FMXE01000015.1"/>
</dbReference>
<keyword evidence="1" id="KW-0472">Membrane</keyword>
<dbReference type="STRING" id="279824.SAMN03080617_02366"/>
<keyword evidence="1" id="KW-0812">Transmembrane</keyword>
<feature type="transmembrane region" description="Helical" evidence="1">
    <location>
        <begin position="112"/>
        <end position="139"/>
    </location>
</feature>
<evidence type="ECO:0000313" key="3">
    <source>
        <dbReference type="Proteomes" id="UP000198756"/>
    </source>
</evidence>
<keyword evidence="1" id="KW-1133">Transmembrane helix</keyword>
<keyword evidence="3" id="KW-1185">Reference proteome</keyword>
<proteinExistence type="predicted"/>
<feature type="transmembrane region" description="Helical" evidence="1">
    <location>
        <begin position="15"/>
        <end position="35"/>
    </location>
</feature>
<feature type="transmembrane region" description="Helical" evidence="1">
    <location>
        <begin position="80"/>
        <end position="100"/>
    </location>
</feature>
<dbReference type="AlphaFoldDB" id="A0A1G5YAZ2"/>
<feature type="transmembrane region" description="Helical" evidence="1">
    <location>
        <begin position="151"/>
        <end position="171"/>
    </location>
</feature>
<sequence length="255" mass="29023">MLKAFYLELNLRNPFLAKSGMFCFLLAAMLVFFPLVDPRVLQGVNVWIKPLKFFVSVGIFFWTMAWMMAHLNESEKVKKISLWIFILMVIELTLITYQAAQGKLSHFNISSFWDIMIFQTMGVAILLNSLVVLWFFILFRKVSHLPSGYALAIRIGLIIFLIAGFEGFVMAGRLGHTVGATDGQDGIFLLGWAKAYGDLRVFHFLGLHALQILPLLAWFFWKDHAKISGIVGFVYFILSSATLWLAIQGKGIWPF</sequence>
<feature type="transmembrane region" description="Helical" evidence="1">
    <location>
        <begin position="227"/>
        <end position="247"/>
    </location>
</feature>
<dbReference type="OrthoDB" id="343560at2"/>
<organism evidence="2 3">
    <name type="scientific">Algoriphagus alkaliphilus</name>
    <dbReference type="NCBI Taxonomy" id="279824"/>
    <lineage>
        <taxon>Bacteria</taxon>
        <taxon>Pseudomonadati</taxon>
        <taxon>Bacteroidota</taxon>
        <taxon>Cytophagia</taxon>
        <taxon>Cytophagales</taxon>
        <taxon>Cyclobacteriaceae</taxon>
        <taxon>Algoriphagus</taxon>
    </lineage>
</organism>
<evidence type="ECO:0000256" key="1">
    <source>
        <dbReference type="SAM" id="Phobius"/>
    </source>
</evidence>
<protein>
    <submittedName>
        <fullName evidence="2">Uncharacterized protein</fullName>
    </submittedName>
</protein>
<accession>A0A1G5YAZ2</accession>
<dbReference type="Proteomes" id="UP000198756">
    <property type="component" value="Unassembled WGS sequence"/>
</dbReference>
<gene>
    <name evidence="2" type="ORF">SAMN03080617_02366</name>
</gene>
<feature type="transmembrane region" description="Helical" evidence="1">
    <location>
        <begin position="47"/>
        <end position="68"/>
    </location>
</feature>
<reference evidence="3" key="1">
    <citation type="submission" date="2016-10" db="EMBL/GenBank/DDBJ databases">
        <authorList>
            <person name="Varghese N."/>
            <person name="Submissions S."/>
        </authorList>
    </citation>
    <scope>NUCLEOTIDE SEQUENCE [LARGE SCALE GENOMIC DNA]</scope>
    <source>
        <strain evidence="3">DSM 22703</strain>
    </source>
</reference>
<evidence type="ECO:0000313" key="2">
    <source>
        <dbReference type="EMBL" id="SDA79562.1"/>
    </source>
</evidence>